<reference evidence="1 2" key="1">
    <citation type="submission" date="2023-11" db="EMBL/GenBank/DDBJ databases">
        <title>Halocaridina rubra genome assembly.</title>
        <authorList>
            <person name="Smith C."/>
        </authorList>
    </citation>
    <scope>NUCLEOTIDE SEQUENCE [LARGE SCALE GENOMIC DNA]</scope>
    <source>
        <strain evidence="1">EP-1</strain>
        <tissue evidence="1">Whole</tissue>
    </source>
</reference>
<proteinExistence type="predicted"/>
<evidence type="ECO:0000313" key="1">
    <source>
        <dbReference type="EMBL" id="KAK7078730.1"/>
    </source>
</evidence>
<evidence type="ECO:0000313" key="2">
    <source>
        <dbReference type="Proteomes" id="UP001381693"/>
    </source>
</evidence>
<dbReference type="EMBL" id="JAXCGZ010007688">
    <property type="protein sequence ID" value="KAK7078730.1"/>
    <property type="molecule type" value="Genomic_DNA"/>
</dbReference>
<organism evidence="1 2">
    <name type="scientific">Halocaridina rubra</name>
    <name type="common">Hawaiian red shrimp</name>
    <dbReference type="NCBI Taxonomy" id="373956"/>
    <lineage>
        <taxon>Eukaryota</taxon>
        <taxon>Metazoa</taxon>
        <taxon>Ecdysozoa</taxon>
        <taxon>Arthropoda</taxon>
        <taxon>Crustacea</taxon>
        <taxon>Multicrustacea</taxon>
        <taxon>Malacostraca</taxon>
        <taxon>Eumalacostraca</taxon>
        <taxon>Eucarida</taxon>
        <taxon>Decapoda</taxon>
        <taxon>Pleocyemata</taxon>
        <taxon>Caridea</taxon>
        <taxon>Atyoidea</taxon>
        <taxon>Atyidae</taxon>
        <taxon>Halocaridina</taxon>
    </lineage>
</organism>
<keyword evidence="2" id="KW-1185">Reference proteome</keyword>
<sequence length="119" mass="13370">MEHQASQNNLTERNVVEKSAISNLTYISKYGSASEYKLDESGGIAGVKSFEDLLEIVGTKGKWNYIIFFICSMCTFITPMQSITYQFLGATPDYWCHVGPLVEANWTLDQIFNLAIPSE</sequence>
<dbReference type="Proteomes" id="UP001381693">
    <property type="component" value="Unassembled WGS sequence"/>
</dbReference>
<dbReference type="AlphaFoldDB" id="A0AAN9AB39"/>
<accession>A0AAN9AB39</accession>
<protein>
    <submittedName>
        <fullName evidence="1">Uncharacterized protein</fullName>
    </submittedName>
</protein>
<comment type="caution">
    <text evidence="1">The sequence shown here is derived from an EMBL/GenBank/DDBJ whole genome shotgun (WGS) entry which is preliminary data.</text>
</comment>
<gene>
    <name evidence="1" type="ORF">SK128_024870</name>
</gene>
<name>A0AAN9AB39_HALRR</name>